<dbReference type="SUPFAM" id="SSF56112">
    <property type="entry name" value="Protein kinase-like (PK-like)"/>
    <property type="match status" value="1"/>
</dbReference>
<dbReference type="Proteomes" id="UP001219525">
    <property type="component" value="Unassembled WGS sequence"/>
</dbReference>
<keyword evidence="3" id="KW-1185">Reference proteome</keyword>
<comment type="caution">
    <text evidence="2">The sequence shown here is derived from an EMBL/GenBank/DDBJ whole genome shotgun (WGS) entry which is preliminary data.</text>
</comment>
<evidence type="ECO:0000313" key="2">
    <source>
        <dbReference type="EMBL" id="KAJ7213100.1"/>
    </source>
</evidence>
<dbReference type="Gene3D" id="1.10.510.10">
    <property type="entry name" value="Transferase(Phosphotransferase) domain 1"/>
    <property type="match status" value="1"/>
</dbReference>
<dbReference type="InterPro" id="IPR052396">
    <property type="entry name" value="Meiotic_Drive_Suppr_Kinase"/>
</dbReference>
<gene>
    <name evidence="2" type="ORF">GGX14DRAFT_446295</name>
</gene>
<evidence type="ECO:0008006" key="4">
    <source>
        <dbReference type="Google" id="ProtNLM"/>
    </source>
</evidence>
<organism evidence="2 3">
    <name type="scientific">Mycena pura</name>
    <dbReference type="NCBI Taxonomy" id="153505"/>
    <lineage>
        <taxon>Eukaryota</taxon>
        <taxon>Fungi</taxon>
        <taxon>Dikarya</taxon>
        <taxon>Basidiomycota</taxon>
        <taxon>Agaricomycotina</taxon>
        <taxon>Agaricomycetes</taxon>
        <taxon>Agaricomycetidae</taxon>
        <taxon>Agaricales</taxon>
        <taxon>Marasmiineae</taxon>
        <taxon>Mycenaceae</taxon>
        <taxon>Mycena</taxon>
    </lineage>
</organism>
<dbReference type="Pfam" id="PF06293">
    <property type="entry name" value="Kdo"/>
    <property type="match status" value="1"/>
</dbReference>
<dbReference type="AlphaFoldDB" id="A0AAD6YDB2"/>
<proteinExistence type="predicted"/>
<reference evidence="2" key="1">
    <citation type="submission" date="2023-03" db="EMBL/GenBank/DDBJ databases">
        <title>Massive genome expansion in bonnet fungi (Mycena s.s.) driven by repeated elements and novel gene families across ecological guilds.</title>
        <authorList>
            <consortium name="Lawrence Berkeley National Laboratory"/>
            <person name="Harder C.B."/>
            <person name="Miyauchi S."/>
            <person name="Viragh M."/>
            <person name="Kuo A."/>
            <person name="Thoen E."/>
            <person name="Andreopoulos B."/>
            <person name="Lu D."/>
            <person name="Skrede I."/>
            <person name="Drula E."/>
            <person name="Henrissat B."/>
            <person name="Morin E."/>
            <person name="Kohler A."/>
            <person name="Barry K."/>
            <person name="LaButti K."/>
            <person name="Morin E."/>
            <person name="Salamov A."/>
            <person name="Lipzen A."/>
            <person name="Mereny Z."/>
            <person name="Hegedus B."/>
            <person name="Baldrian P."/>
            <person name="Stursova M."/>
            <person name="Weitz H."/>
            <person name="Taylor A."/>
            <person name="Grigoriev I.V."/>
            <person name="Nagy L.G."/>
            <person name="Martin F."/>
            <person name="Kauserud H."/>
        </authorList>
    </citation>
    <scope>NUCLEOTIDE SEQUENCE</scope>
    <source>
        <strain evidence="2">9144</strain>
    </source>
</reference>
<dbReference type="PANTHER" id="PTHR37171">
    <property type="entry name" value="SERINE/THREONINE-PROTEIN KINASE YRZF-RELATED"/>
    <property type="match status" value="1"/>
</dbReference>
<protein>
    <recommendedName>
        <fullName evidence="4">Protein kinase domain-containing protein</fullName>
    </recommendedName>
</protein>
<dbReference type="InterPro" id="IPR011009">
    <property type="entry name" value="Kinase-like_dom_sf"/>
</dbReference>
<dbReference type="EMBL" id="JARJCW010000022">
    <property type="protein sequence ID" value="KAJ7213100.1"/>
    <property type="molecule type" value="Genomic_DNA"/>
</dbReference>
<dbReference type="PANTHER" id="PTHR37171:SF1">
    <property type="entry name" value="SERINE_THREONINE-PROTEIN KINASE YRZF-RELATED"/>
    <property type="match status" value="1"/>
</dbReference>
<feature type="region of interest" description="Disordered" evidence="1">
    <location>
        <begin position="1"/>
        <end position="27"/>
    </location>
</feature>
<evidence type="ECO:0000313" key="3">
    <source>
        <dbReference type="Proteomes" id="UP001219525"/>
    </source>
</evidence>
<name>A0AAD6YDB2_9AGAR</name>
<sequence>MTRADLVAHHVSPSPLPTPTSSTLSSASPHLITIDPYSTRGGNKACIHHATFAMDGRPPFNVVLKTYPVEDFNLLIHEFDVYTAVAHLAVVVPTLHAVVKSRFEPWGGLILEDAGTVLSKYDTPWKALGLTPQDKVVLYDTLRQLHAAGVLHGDVAPRNILRRPSGAFCLVDFDRSTLNHVCPGPICKELSELQRVLALENV</sequence>
<evidence type="ECO:0000256" key="1">
    <source>
        <dbReference type="SAM" id="MobiDB-lite"/>
    </source>
</evidence>
<accession>A0AAD6YDB2</accession>